<name>A0A2I1EUM7_9GLOM</name>
<dbReference type="SUPFAM" id="SSF52980">
    <property type="entry name" value="Restriction endonuclease-like"/>
    <property type="match status" value="1"/>
</dbReference>
<evidence type="ECO:0000313" key="3">
    <source>
        <dbReference type="EMBL" id="PKC10710.1"/>
    </source>
</evidence>
<dbReference type="InterPro" id="IPR011335">
    <property type="entry name" value="Restrct_endonuc-II-like"/>
</dbReference>
<dbReference type="Gene3D" id="3.40.1350.10">
    <property type="match status" value="1"/>
</dbReference>
<dbReference type="VEuPathDB" id="FungiDB:RhiirFUN_025394"/>
<dbReference type="InterPro" id="IPR007560">
    <property type="entry name" value="Restrct_endonuc_IV_Mrr"/>
</dbReference>
<dbReference type="OrthoDB" id="2319154at2759"/>
<dbReference type="VEuPathDB" id="FungiDB:FUN_022650"/>
<evidence type="ECO:0000256" key="2">
    <source>
        <dbReference type="ARBA" id="ARBA00023128"/>
    </source>
</evidence>
<dbReference type="PANTHER" id="PTHR28133:SF1">
    <property type="entry name" value="REQUIRED FOR RESPIRATORY GROWTH PROTEIN 7, MITOCHONDRIAL"/>
    <property type="match status" value="1"/>
</dbReference>
<accession>A0A2I1EUM7</accession>
<dbReference type="GO" id="GO:0003677">
    <property type="term" value="F:DNA binding"/>
    <property type="evidence" value="ECO:0007669"/>
    <property type="project" value="InterPro"/>
</dbReference>
<dbReference type="GO" id="GO:0006302">
    <property type="term" value="P:double-strand break repair"/>
    <property type="evidence" value="ECO:0007669"/>
    <property type="project" value="UniProtKB-ARBA"/>
</dbReference>
<organism evidence="3 4">
    <name type="scientific">Rhizophagus irregularis</name>
    <dbReference type="NCBI Taxonomy" id="588596"/>
    <lineage>
        <taxon>Eukaryota</taxon>
        <taxon>Fungi</taxon>
        <taxon>Fungi incertae sedis</taxon>
        <taxon>Mucoromycota</taxon>
        <taxon>Glomeromycotina</taxon>
        <taxon>Glomeromycetes</taxon>
        <taxon>Glomerales</taxon>
        <taxon>Glomeraceae</taxon>
        <taxon>Rhizophagus</taxon>
    </lineage>
</organism>
<dbReference type="VEuPathDB" id="FungiDB:RhiirA1_454834"/>
<dbReference type="EMBL" id="LLXJ01000361">
    <property type="protein sequence ID" value="PKC10710.1"/>
    <property type="molecule type" value="Genomic_DNA"/>
</dbReference>
<evidence type="ECO:0000256" key="1">
    <source>
        <dbReference type="ARBA" id="ARBA00004173"/>
    </source>
</evidence>
<dbReference type="AlphaFoldDB" id="A0A2I1EUM7"/>
<comment type="subcellular location">
    <subcellularLocation>
        <location evidence="1">Mitochondrion</location>
    </subcellularLocation>
</comment>
<dbReference type="InterPro" id="IPR018828">
    <property type="entry name" value="RRG7"/>
</dbReference>
<proteinExistence type="predicted"/>
<dbReference type="PANTHER" id="PTHR28133">
    <property type="entry name" value="REQUIRED FOR RESPIRATORY GROWTH PROTEIN 7, MITOCHONDRIAL"/>
    <property type="match status" value="1"/>
</dbReference>
<dbReference type="GO" id="GO:0009307">
    <property type="term" value="P:DNA restriction-modification system"/>
    <property type="evidence" value="ECO:0007669"/>
    <property type="project" value="InterPro"/>
</dbReference>
<comment type="caution">
    <text evidence="3">The sequence shown here is derived from an EMBL/GenBank/DDBJ whole genome shotgun (WGS) entry which is preliminary data.</text>
</comment>
<dbReference type="InterPro" id="IPR011856">
    <property type="entry name" value="tRNA_endonuc-like_dom_sf"/>
</dbReference>
<dbReference type="Proteomes" id="UP000232722">
    <property type="component" value="Unassembled WGS sequence"/>
</dbReference>
<protein>
    <submittedName>
        <fullName evidence="3">Uncharacterized protein</fullName>
    </submittedName>
</protein>
<gene>
    <name evidence="3" type="ORF">RhiirA5_414024</name>
</gene>
<evidence type="ECO:0000313" key="4">
    <source>
        <dbReference type="Proteomes" id="UP000232722"/>
    </source>
</evidence>
<dbReference type="GO" id="GO:0004519">
    <property type="term" value="F:endonuclease activity"/>
    <property type="evidence" value="ECO:0007669"/>
    <property type="project" value="InterPro"/>
</dbReference>
<dbReference type="Pfam" id="PF04471">
    <property type="entry name" value="Mrr_cat"/>
    <property type="match status" value="1"/>
</dbReference>
<reference evidence="3 4" key="1">
    <citation type="submission" date="2016-04" db="EMBL/GenBank/DDBJ databases">
        <title>Genome analyses suggest a sexual origin of heterokaryosis in a supposedly ancient asexual fungus.</title>
        <authorList>
            <person name="Ropars J."/>
            <person name="Sedzielewska K."/>
            <person name="Noel J."/>
            <person name="Charron P."/>
            <person name="Farinelli L."/>
            <person name="Marton T."/>
            <person name="Kruger M."/>
            <person name="Pelin A."/>
            <person name="Brachmann A."/>
            <person name="Corradi N."/>
        </authorList>
    </citation>
    <scope>NUCLEOTIDE SEQUENCE [LARGE SCALE GENOMIC DNA]</scope>
    <source>
        <strain evidence="3 4">A5</strain>
    </source>
</reference>
<sequence>MSTSTQVKGDTLEYNVKEKFEEINVIVQGVNISQIHSMAPDIYLREGVEAMYIALVFSRKTAFIWCFMATHGVAILVTSDNVGSLIGQSLVVLVYKGHTVFCVAARTSYKTNKGNIITGDGGADLIGEYRNVKFIVQCKNFTNEKVHPSLIRDFIGTLSKYSTGTLGIFVTTVGYTKSSFEEAENSDYDIILTDLPNLIKKFTSYINKRTKRSSSNDDNEFITVESAEFENIEVEKDATLSIFGIEIKGKPTNVIILDAITFTANSVAFHPGCDGRFSVARFTAPKDGNYAISATFAHISRCAEHSGAYIVYNNLMTLWEVDLAGPRDSKSFKTTNSRITIRANEPINFIVGVGLDNTCHCDMTSARVDIQLLDTLENQP</sequence>
<reference evidence="3 4" key="2">
    <citation type="submission" date="2017-09" db="EMBL/GenBank/DDBJ databases">
        <title>Extensive intraspecific genome diversity in a model arbuscular mycorrhizal fungus.</title>
        <authorList>
            <person name="Chen E.C."/>
            <person name="Morin E."/>
            <person name="Beaudet D."/>
            <person name="Noel J."/>
            <person name="Ndikumana S."/>
            <person name="Charron P."/>
            <person name="St-Onge C."/>
            <person name="Giorgi J."/>
            <person name="Grigoriev I.V."/>
            <person name="Roux C."/>
            <person name="Martin F.M."/>
            <person name="Corradi N."/>
        </authorList>
    </citation>
    <scope>NUCLEOTIDE SEQUENCE [LARGE SCALE GENOMIC DNA]</scope>
    <source>
        <strain evidence="3 4">A5</strain>
    </source>
</reference>
<dbReference type="GO" id="GO:0005739">
    <property type="term" value="C:mitochondrion"/>
    <property type="evidence" value="ECO:0007669"/>
    <property type="project" value="UniProtKB-SubCell"/>
</dbReference>
<keyword evidence="2" id="KW-0496">Mitochondrion</keyword>